<dbReference type="SUPFAM" id="SSF103473">
    <property type="entry name" value="MFS general substrate transporter"/>
    <property type="match status" value="1"/>
</dbReference>
<evidence type="ECO:0000313" key="7">
    <source>
        <dbReference type="EMBL" id="MFD1829474.1"/>
    </source>
</evidence>
<dbReference type="InterPro" id="IPR036259">
    <property type="entry name" value="MFS_trans_sf"/>
</dbReference>
<keyword evidence="2" id="KW-1003">Cell membrane</keyword>
<evidence type="ECO:0000256" key="4">
    <source>
        <dbReference type="ARBA" id="ARBA00022989"/>
    </source>
</evidence>
<feature type="transmembrane region" description="Helical" evidence="6">
    <location>
        <begin position="367"/>
        <end position="387"/>
    </location>
</feature>
<feature type="transmembrane region" description="Helical" evidence="6">
    <location>
        <begin position="393"/>
        <end position="414"/>
    </location>
</feature>
<keyword evidence="5 6" id="KW-0472">Membrane</keyword>
<dbReference type="EMBL" id="JBHUFU010000003">
    <property type="protein sequence ID" value="MFD1829474.1"/>
    <property type="molecule type" value="Genomic_DNA"/>
</dbReference>
<evidence type="ECO:0000256" key="1">
    <source>
        <dbReference type="ARBA" id="ARBA00004651"/>
    </source>
</evidence>
<evidence type="ECO:0000256" key="3">
    <source>
        <dbReference type="ARBA" id="ARBA00022692"/>
    </source>
</evidence>
<keyword evidence="8" id="KW-1185">Reference proteome</keyword>
<proteinExistence type="predicted"/>
<dbReference type="Pfam" id="PF07690">
    <property type="entry name" value="MFS_1"/>
    <property type="match status" value="1"/>
</dbReference>
<sequence>MRRAPATGAAGGRPAPSAPARDLRLLWWANSTDALGTQVSGLVLPLLLLGLGHSPALVGAVAGVSTALGLLLGPFAAVLADRGARRRVMVRSAAVSAAALGSLAAALALDVLHPAHLFAAVLVERVATSCQEAASRGTVALLCPPEGLPGAVSRLQAGEQGALVLGPLLGGLLYQCSRWLPFLADALSYLVAALCVRGMRSDLAPEPAGGRAAPPSRARWSALASETGAGLALALRSPVLRLVLVWTAAANGLLVALHYTAVFALQEDGRGPAALGLVFSFAGAAGLAGALAAPAAVRRLTAARTLVAVSWLLVPAAAGLAAGGGPWLYGLLFGAVSLLVPAAVVVLHTRALRVTPPALQARTGTALAGAAGGAAALAPLAAGAAGAGAGTAAAVAGCAALLGLLAAGTTLAVARGALRVPGDRVGEAA</sequence>
<organism evidence="7 8">
    <name type="scientific">Streptomyces desertarenae</name>
    <dbReference type="NCBI Taxonomy" id="2666184"/>
    <lineage>
        <taxon>Bacteria</taxon>
        <taxon>Bacillati</taxon>
        <taxon>Actinomycetota</taxon>
        <taxon>Actinomycetes</taxon>
        <taxon>Kitasatosporales</taxon>
        <taxon>Streptomycetaceae</taxon>
        <taxon>Streptomyces</taxon>
    </lineage>
</organism>
<evidence type="ECO:0000313" key="8">
    <source>
        <dbReference type="Proteomes" id="UP001597365"/>
    </source>
</evidence>
<evidence type="ECO:0000256" key="6">
    <source>
        <dbReference type="SAM" id="Phobius"/>
    </source>
</evidence>
<accession>A0ABW4PGR5</accession>
<comment type="caution">
    <text evidence="7">The sequence shown here is derived from an EMBL/GenBank/DDBJ whole genome shotgun (WGS) entry which is preliminary data.</text>
</comment>
<feature type="transmembrane region" description="Helical" evidence="6">
    <location>
        <begin position="56"/>
        <end position="80"/>
    </location>
</feature>
<comment type="subcellular location">
    <subcellularLocation>
        <location evidence="1">Cell membrane</location>
        <topology evidence="1">Multi-pass membrane protein</topology>
    </subcellularLocation>
</comment>
<feature type="transmembrane region" description="Helical" evidence="6">
    <location>
        <begin position="328"/>
        <end position="347"/>
    </location>
</feature>
<dbReference type="PANTHER" id="PTHR23513">
    <property type="entry name" value="INTEGRAL MEMBRANE EFFLUX PROTEIN-RELATED"/>
    <property type="match status" value="1"/>
</dbReference>
<evidence type="ECO:0000256" key="2">
    <source>
        <dbReference type="ARBA" id="ARBA00022475"/>
    </source>
</evidence>
<feature type="transmembrane region" description="Helical" evidence="6">
    <location>
        <begin position="239"/>
        <end position="261"/>
    </location>
</feature>
<dbReference type="PANTHER" id="PTHR23513:SF6">
    <property type="entry name" value="MAJOR FACILITATOR SUPERFAMILY ASSOCIATED DOMAIN-CONTAINING PROTEIN"/>
    <property type="match status" value="1"/>
</dbReference>
<keyword evidence="3 6" id="KW-0812">Transmembrane</keyword>
<dbReference type="RefSeq" id="WP_380898043.1">
    <property type="nucleotide sequence ID" value="NZ_JBHUFU010000003.1"/>
</dbReference>
<dbReference type="InterPro" id="IPR011701">
    <property type="entry name" value="MFS"/>
</dbReference>
<reference evidence="8" key="1">
    <citation type="journal article" date="2019" name="Int. J. Syst. Evol. Microbiol.">
        <title>The Global Catalogue of Microorganisms (GCM) 10K type strain sequencing project: providing services to taxonomists for standard genome sequencing and annotation.</title>
        <authorList>
            <consortium name="The Broad Institute Genomics Platform"/>
            <consortium name="The Broad Institute Genome Sequencing Center for Infectious Disease"/>
            <person name="Wu L."/>
            <person name="Ma J."/>
        </authorList>
    </citation>
    <scope>NUCLEOTIDE SEQUENCE [LARGE SCALE GENOMIC DNA]</scope>
    <source>
        <strain evidence="8">CGMCC 4.7455</strain>
    </source>
</reference>
<dbReference type="Proteomes" id="UP001597365">
    <property type="component" value="Unassembled WGS sequence"/>
</dbReference>
<feature type="transmembrane region" description="Helical" evidence="6">
    <location>
        <begin position="305"/>
        <end position="322"/>
    </location>
</feature>
<protein>
    <submittedName>
        <fullName evidence="7">MFS transporter</fullName>
    </submittedName>
</protein>
<evidence type="ECO:0000256" key="5">
    <source>
        <dbReference type="ARBA" id="ARBA00023136"/>
    </source>
</evidence>
<gene>
    <name evidence="7" type="ORF">ACFSJS_07340</name>
</gene>
<keyword evidence="4 6" id="KW-1133">Transmembrane helix</keyword>
<feature type="transmembrane region" description="Helical" evidence="6">
    <location>
        <begin position="273"/>
        <end position="293"/>
    </location>
</feature>
<dbReference type="Gene3D" id="1.20.1250.20">
    <property type="entry name" value="MFS general substrate transporter like domains"/>
    <property type="match status" value="1"/>
</dbReference>
<name>A0ABW4PGR5_9ACTN</name>